<keyword evidence="1 3" id="KW-0853">WD repeat</keyword>
<dbReference type="Pfam" id="PF00400">
    <property type="entry name" value="WD40"/>
    <property type="match status" value="2"/>
</dbReference>
<dbReference type="GO" id="GO:0005828">
    <property type="term" value="C:kinetochore microtubule"/>
    <property type="evidence" value="ECO:0007669"/>
    <property type="project" value="TreeGrafter"/>
</dbReference>
<gene>
    <name evidence="4" type="ORF">DERYTH_LOCUS15231</name>
</gene>
<dbReference type="SMART" id="SM00320">
    <property type="entry name" value="WD40"/>
    <property type="match status" value="3"/>
</dbReference>
<dbReference type="PROSITE" id="PS50294">
    <property type="entry name" value="WD_REPEATS_REGION"/>
    <property type="match status" value="1"/>
</dbReference>
<protein>
    <submittedName>
        <fullName evidence="4">28529_t:CDS:1</fullName>
    </submittedName>
</protein>
<comment type="caution">
    <text evidence="4">The sequence shown here is derived from an EMBL/GenBank/DDBJ whole genome shotgun (WGS) entry which is preliminary data.</text>
</comment>
<keyword evidence="5" id="KW-1185">Reference proteome</keyword>
<proteinExistence type="predicted"/>
<dbReference type="GO" id="GO:0060236">
    <property type="term" value="P:regulation of mitotic spindle organization"/>
    <property type="evidence" value="ECO:0007669"/>
    <property type="project" value="TreeGrafter"/>
</dbReference>
<keyword evidence="2" id="KW-0677">Repeat</keyword>
<dbReference type="AlphaFoldDB" id="A0A9N9NHV6"/>
<accession>A0A9N9NHV6</accession>
<dbReference type="SUPFAM" id="SSF50978">
    <property type="entry name" value="WD40 repeat-like"/>
    <property type="match status" value="1"/>
</dbReference>
<dbReference type="PANTHER" id="PTHR45096">
    <property type="entry name" value="PROTEIN NEDD1"/>
    <property type="match status" value="1"/>
</dbReference>
<dbReference type="PROSITE" id="PS00678">
    <property type="entry name" value="WD_REPEATS_1"/>
    <property type="match status" value="1"/>
</dbReference>
<dbReference type="GO" id="GO:0140496">
    <property type="term" value="F:gamma-tubulin complex binding"/>
    <property type="evidence" value="ECO:0007669"/>
    <property type="project" value="InterPro"/>
</dbReference>
<dbReference type="Gene3D" id="2.130.10.10">
    <property type="entry name" value="YVTN repeat-like/Quinoprotein amine dehydrogenase"/>
    <property type="match status" value="1"/>
</dbReference>
<name>A0A9N9NHV6_9GLOM</name>
<dbReference type="GO" id="GO:0032467">
    <property type="term" value="P:positive regulation of cytokinesis"/>
    <property type="evidence" value="ECO:0007669"/>
    <property type="project" value="TreeGrafter"/>
</dbReference>
<dbReference type="InterPro" id="IPR015943">
    <property type="entry name" value="WD40/YVTN_repeat-like_dom_sf"/>
</dbReference>
<sequence>MGFTDKLLKGKATTSSVPEQLFGTEVTSFAPVDLSTAVNAVRWSYDNQLLAVAGNEGNLTIHDSQGKLLETIPLNYEGSDIPDINTVRFANKSRYVMYGGSDKIVNSWDRKESMFTEPLKPDYMPSKKSADFYPLPYFHALKAKIILNYTRDIAALSHSTNVLEFSFFKRGLLAAGGEDGSLQLWDTSASSTAL</sequence>
<reference evidence="4" key="1">
    <citation type="submission" date="2021-06" db="EMBL/GenBank/DDBJ databases">
        <authorList>
            <person name="Kallberg Y."/>
            <person name="Tangrot J."/>
            <person name="Rosling A."/>
        </authorList>
    </citation>
    <scope>NUCLEOTIDE SEQUENCE</scope>
    <source>
        <strain evidence="4">MA453B</strain>
    </source>
</reference>
<dbReference type="InterPro" id="IPR036322">
    <property type="entry name" value="WD40_repeat_dom_sf"/>
</dbReference>
<evidence type="ECO:0000256" key="1">
    <source>
        <dbReference type="ARBA" id="ARBA00022574"/>
    </source>
</evidence>
<evidence type="ECO:0000313" key="5">
    <source>
        <dbReference type="Proteomes" id="UP000789405"/>
    </source>
</evidence>
<dbReference type="InterPro" id="IPR019775">
    <property type="entry name" value="WD40_repeat_CS"/>
</dbReference>
<dbReference type="Proteomes" id="UP000789405">
    <property type="component" value="Unassembled WGS sequence"/>
</dbReference>
<dbReference type="InterPro" id="IPR001680">
    <property type="entry name" value="WD40_rpt"/>
</dbReference>
<evidence type="ECO:0000313" key="4">
    <source>
        <dbReference type="EMBL" id="CAG8732245.1"/>
    </source>
</evidence>
<dbReference type="InterPro" id="IPR044621">
    <property type="entry name" value="NEDD1"/>
</dbReference>
<dbReference type="GO" id="GO:0010968">
    <property type="term" value="P:regulation of microtubule nucleation"/>
    <property type="evidence" value="ECO:0007669"/>
    <property type="project" value="InterPro"/>
</dbReference>
<dbReference type="PROSITE" id="PS50082">
    <property type="entry name" value="WD_REPEATS_2"/>
    <property type="match status" value="1"/>
</dbReference>
<dbReference type="PANTHER" id="PTHR45096:SF1">
    <property type="entry name" value="PROTEIN NEDD1"/>
    <property type="match status" value="1"/>
</dbReference>
<evidence type="ECO:0000256" key="2">
    <source>
        <dbReference type="ARBA" id="ARBA00022737"/>
    </source>
</evidence>
<organism evidence="4 5">
    <name type="scientific">Dentiscutata erythropus</name>
    <dbReference type="NCBI Taxonomy" id="1348616"/>
    <lineage>
        <taxon>Eukaryota</taxon>
        <taxon>Fungi</taxon>
        <taxon>Fungi incertae sedis</taxon>
        <taxon>Mucoromycota</taxon>
        <taxon>Glomeromycotina</taxon>
        <taxon>Glomeromycetes</taxon>
        <taxon>Diversisporales</taxon>
        <taxon>Gigasporaceae</taxon>
        <taxon>Dentiscutata</taxon>
    </lineage>
</organism>
<feature type="repeat" description="WD" evidence="3">
    <location>
        <begin position="155"/>
        <end position="194"/>
    </location>
</feature>
<dbReference type="OrthoDB" id="1602884at2759"/>
<dbReference type="EMBL" id="CAJVPY010012158">
    <property type="protein sequence ID" value="CAG8732245.1"/>
    <property type="molecule type" value="Genomic_DNA"/>
</dbReference>
<evidence type="ECO:0000256" key="3">
    <source>
        <dbReference type="PROSITE-ProRule" id="PRU00221"/>
    </source>
</evidence>